<comment type="caution">
    <text evidence="2">The sequence shown here is derived from an EMBL/GenBank/DDBJ whole genome shotgun (WGS) entry which is preliminary data.</text>
</comment>
<feature type="non-terminal residue" evidence="2">
    <location>
        <position position="1"/>
    </location>
</feature>
<dbReference type="PANTHER" id="PTHR13491:SF0">
    <property type="entry name" value="ZINC FINGER CCHC DOMAIN-CONTAINING PROTEIN 10"/>
    <property type="match status" value="1"/>
</dbReference>
<evidence type="ECO:0000313" key="2">
    <source>
        <dbReference type="EMBL" id="CAK9062283.1"/>
    </source>
</evidence>
<dbReference type="EMBL" id="CAXAMM010028136">
    <property type="protein sequence ID" value="CAK9062283.1"/>
    <property type="molecule type" value="Genomic_DNA"/>
</dbReference>
<dbReference type="InterPro" id="IPR039715">
    <property type="entry name" value="ZCCHC10"/>
</dbReference>
<feature type="compositionally biased region" description="Basic and acidic residues" evidence="1">
    <location>
        <begin position="393"/>
        <end position="422"/>
    </location>
</feature>
<dbReference type="InterPro" id="IPR036128">
    <property type="entry name" value="Plus3-like_sf"/>
</dbReference>
<feature type="compositionally biased region" description="Low complexity" evidence="1">
    <location>
        <begin position="9"/>
        <end position="25"/>
    </location>
</feature>
<organism evidence="2 3">
    <name type="scientific">Durusdinium trenchii</name>
    <dbReference type="NCBI Taxonomy" id="1381693"/>
    <lineage>
        <taxon>Eukaryota</taxon>
        <taxon>Sar</taxon>
        <taxon>Alveolata</taxon>
        <taxon>Dinophyceae</taxon>
        <taxon>Suessiales</taxon>
        <taxon>Symbiodiniaceae</taxon>
        <taxon>Durusdinium</taxon>
    </lineage>
</organism>
<keyword evidence="3" id="KW-1185">Reference proteome</keyword>
<evidence type="ECO:0000313" key="3">
    <source>
        <dbReference type="Proteomes" id="UP001642464"/>
    </source>
</evidence>
<protein>
    <submittedName>
        <fullName evidence="2">Acylcarnitine hydrolase</fullName>
    </submittedName>
</protein>
<accession>A0ABP0NFS6</accession>
<dbReference type="Proteomes" id="UP001642464">
    <property type="component" value="Unassembled WGS sequence"/>
</dbReference>
<feature type="region of interest" description="Disordered" evidence="1">
    <location>
        <begin position="1"/>
        <end position="106"/>
    </location>
</feature>
<feature type="compositionally biased region" description="Low complexity" evidence="1">
    <location>
        <begin position="51"/>
        <end position="69"/>
    </location>
</feature>
<proteinExistence type="predicted"/>
<feature type="compositionally biased region" description="Acidic residues" evidence="1">
    <location>
        <begin position="70"/>
        <end position="89"/>
    </location>
</feature>
<gene>
    <name evidence="2" type="ORF">SCF082_LOCUS32489</name>
</gene>
<sequence>DSAEPPAAPAVEPAQPSQPAVAEPVEPAPVEPSAEPPAAPAAQTQDDEDSSSSSSSSDSESDTSSSSDSSESDSSSEDEGMGYGDVDDDEKPREDAAQKKQRHLDTLRTAQLRRDDLMALLLDLPPEEHEQRLRNAFVLVKVTETKEVLAEVVCAEPAAPYNCRHPQYANEAKRMVYQLRCKRGVSEKFVKVAAISCKTIEDEHVQQWSRVMNRCRIDPELFLDTLYERAQQIARTKHIQYDEATVDRILNDKKKIEFDAQKQSRMECQVQIGLTQMDISSIQKFEMADLAKQQKVAEENLHRMQKKEYDKQEEWFKTRKELYCVKEINRMNLERQKRDDAHALKYALEHEENETTKINPFERRACRPTTAWDTTLTYVEELEEMKRNRLAREARAKAARERQEKNKAAAKAKELEANKGEEPAQEDVPMKEAPQVPKQPESMSEDQALREEPQPQELDEAAQKRKAEFDATRAILYEYMEVLRARDRERQSRVA</sequence>
<feature type="compositionally biased region" description="Pro residues" evidence="1">
    <location>
        <begin position="26"/>
        <end position="39"/>
    </location>
</feature>
<feature type="region of interest" description="Disordered" evidence="1">
    <location>
        <begin position="393"/>
        <end position="467"/>
    </location>
</feature>
<dbReference type="Gene3D" id="3.90.70.200">
    <property type="entry name" value="Plus-3 domain"/>
    <property type="match status" value="1"/>
</dbReference>
<evidence type="ECO:0000256" key="1">
    <source>
        <dbReference type="SAM" id="MobiDB-lite"/>
    </source>
</evidence>
<feature type="compositionally biased region" description="Basic and acidic residues" evidence="1">
    <location>
        <begin position="90"/>
        <end position="106"/>
    </location>
</feature>
<name>A0ABP0NFS6_9DINO</name>
<keyword evidence="2" id="KW-0378">Hydrolase</keyword>
<reference evidence="2 3" key="1">
    <citation type="submission" date="2024-02" db="EMBL/GenBank/DDBJ databases">
        <authorList>
            <person name="Chen Y."/>
            <person name="Shah S."/>
            <person name="Dougan E. K."/>
            <person name="Thang M."/>
            <person name="Chan C."/>
        </authorList>
    </citation>
    <scope>NUCLEOTIDE SEQUENCE [LARGE SCALE GENOMIC DNA]</scope>
</reference>
<dbReference type="GO" id="GO:0016787">
    <property type="term" value="F:hydrolase activity"/>
    <property type="evidence" value="ECO:0007669"/>
    <property type="project" value="UniProtKB-KW"/>
</dbReference>
<dbReference type="PANTHER" id="PTHR13491">
    <property type="entry name" value="ZCCHC10 PROTEIN"/>
    <property type="match status" value="1"/>
</dbReference>